<name>A0A0M1P1D6_9BACL</name>
<evidence type="ECO:0000313" key="3">
    <source>
        <dbReference type="EMBL" id="KOR88313.1"/>
    </source>
</evidence>
<feature type="transmembrane region" description="Helical" evidence="2">
    <location>
        <begin position="51"/>
        <end position="71"/>
    </location>
</feature>
<keyword evidence="2" id="KW-0472">Membrane</keyword>
<sequence>MFIKWIYRVEELFKEAGMKQENEIQELKDRLNAVEQQLEVSSKGSKLLRTVFIIILVIFLLFTLIGIIQFVSSG</sequence>
<evidence type="ECO:0000313" key="4">
    <source>
        <dbReference type="Proteomes" id="UP000036932"/>
    </source>
</evidence>
<dbReference type="PATRIC" id="fig|1705565.3.peg.2590"/>
<dbReference type="AlphaFoldDB" id="A0A0M1P1D6"/>
<evidence type="ECO:0000256" key="2">
    <source>
        <dbReference type="SAM" id="Phobius"/>
    </source>
</evidence>
<reference evidence="4" key="1">
    <citation type="submission" date="2015-08" db="EMBL/GenBank/DDBJ databases">
        <title>Genome sequencing project for genomic taxonomy and phylogenomics of Bacillus-like bacteria.</title>
        <authorList>
            <person name="Liu B."/>
            <person name="Wang J."/>
            <person name="Zhu Y."/>
            <person name="Liu G."/>
            <person name="Chen Q."/>
            <person name="Chen Z."/>
            <person name="Lan J."/>
            <person name="Che J."/>
            <person name="Ge C."/>
            <person name="Shi H."/>
            <person name="Pan Z."/>
            <person name="Liu X."/>
        </authorList>
    </citation>
    <scope>NUCLEOTIDE SEQUENCE [LARGE SCALE GENOMIC DNA]</scope>
    <source>
        <strain evidence="4">FJAT-22460</strain>
    </source>
</reference>
<dbReference type="EMBL" id="LIUT01000001">
    <property type="protein sequence ID" value="KOR88313.1"/>
    <property type="molecule type" value="Genomic_DNA"/>
</dbReference>
<keyword evidence="2" id="KW-0812">Transmembrane</keyword>
<gene>
    <name evidence="3" type="ORF">AM231_03580</name>
</gene>
<keyword evidence="1" id="KW-0175">Coiled coil</keyword>
<organism evidence="3 4">
    <name type="scientific">Paenibacillus solani</name>
    <dbReference type="NCBI Taxonomy" id="1705565"/>
    <lineage>
        <taxon>Bacteria</taxon>
        <taxon>Bacillati</taxon>
        <taxon>Bacillota</taxon>
        <taxon>Bacilli</taxon>
        <taxon>Bacillales</taxon>
        <taxon>Paenibacillaceae</taxon>
        <taxon>Paenibacillus</taxon>
    </lineage>
</organism>
<keyword evidence="4" id="KW-1185">Reference proteome</keyword>
<accession>A0A0M1P1D6</accession>
<feature type="coiled-coil region" evidence="1">
    <location>
        <begin position="17"/>
        <end position="44"/>
    </location>
</feature>
<protein>
    <submittedName>
        <fullName evidence="3">Uncharacterized protein</fullName>
    </submittedName>
</protein>
<keyword evidence="2" id="KW-1133">Transmembrane helix</keyword>
<dbReference type="Proteomes" id="UP000036932">
    <property type="component" value="Unassembled WGS sequence"/>
</dbReference>
<proteinExistence type="predicted"/>
<comment type="caution">
    <text evidence="3">The sequence shown here is derived from an EMBL/GenBank/DDBJ whole genome shotgun (WGS) entry which is preliminary data.</text>
</comment>
<evidence type="ECO:0000256" key="1">
    <source>
        <dbReference type="SAM" id="Coils"/>
    </source>
</evidence>